<comment type="function">
    <text evidence="10">Part of the ABC transporter complex CysAWTP (TC 3.A.1.6.1) involved in sulfate/thiosulfate import. Probably responsible for the translocation of the substrate across the membrane.</text>
</comment>
<dbReference type="Pfam" id="PF00528">
    <property type="entry name" value="BPD_transp_1"/>
    <property type="match status" value="1"/>
</dbReference>
<evidence type="ECO:0000256" key="1">
    <source>
        <dbReference type="ARBA" id="ARBA00004429"/>
    </source>
</evidence>
<keyword evidence="16" id="KW-1185">Reference proteome</keyword>
<dbReference type="InterPro" id="IPR011866">
    <property type="entry name" value="CysW_permease"/>
</dbReference>
<reference evidence="15" key="2">
    <citation type="submission" date="2023-08" db="EMBL/GenBank/DDBJ databases">
        <title>Increased levels of nutrients transform a symbiont into a lethal pathobiont.</title>
        <authorList>
            <person name="Lachnit T."/>
            <person name="Ulrich L."/>
            <person name="Willmer F.M."/>
            <person name="Hasenbein T."/>
            <person name="Steiner L.X."/>
            <person name="Wolters M."/>
            <person name="Herbst E.M."/>
            <person name="Deines P."/>
        </authorList>
    </citation>
    <scope>NUCLEOTIDE SEQUENCE</scope>
    <source>
        <strain evidence="15">T3</strain>
    </source>
</reference>
<evidence type="ECO:0000256" key="9">
    <source>
        <dbReference type="ARBA" id="ARBA00023136"/>
    </source>
</evidence>
<feature type="transmembrane region" description="Helical" evidence="12">
    <location>
        <begin position="66"/>
        <end position="93"/>
    </location>
</feature>
<evidence type="ECO:0000256" key="8">
    <source>
        <dbReference type="ARBA" id="ARBA00023032"/>
    </source>
</evidence>
<feature type="transmembrane region" description="Helical" evidence="12">
    <location>
        <begin position="25"/>
        <end position="46"/>
    </location>
</feature>
<dbReference type="EMBL" id="AP023081">
    <property type="protein sequence ID" value="BCD85436.1"/>
    <property type="molecule type" value="Genomic_DNA"/>
</dbReference>
<evidence type="ECO:0000313" key="16">
    <source>
        <dbReference type="Proteomes" id="UP001064896"/>
    </source>
</evidence>
<keyword evidence="8" id="KW-0764">Sulfate transport</keyword>
<organism evidence="15">
    <name type="scientific">Pseudomonas solani</name>
    <dbReference type="NCBI Taxonomy" id="2731552"/>
    <lineage>
        <taxon>Bacteria</taxon>
        <taxon>Pseudomonadati</taxon>
        <taxon>Pseudomonadota</taxon>
        <taxon>Gammaproteobacteria</taxon>
        <taxon>Pseudomonadales</taxon>
        <taxon>Pseudomonadaceae</taxon>
        <taxon>Pseudomonas</taxon>
    </lineage>
</organism>
<keyword evidence="7 12" id="KW-1133">Transmembrane helix</keyword>
<evidence type="ECO:0000313" key="14">
    <source>
        <dbReference type="EMBL" id="BCD85436.1"/>
    </source>
</evidence>
<feature type="domain" description="ABC transmembrane type-1" evidence="13">
    <location>
        <begin position="70"/>
        <end position="273"/>
    </location>
</feature>
<dbReference type="Gene3D" id="1.10.3720.10">
    <property type="entry name" value="MetI-like"/>
    <property type="match status" value="1"/>
</dbReference>
<dbReference type="NCBIfam" id="TIGR02140">
    <property type="entry name" value="permease_CysW"/>
    <property type="match status" value="1"/>
</dbReference>
<dbReference type="InterPro" id="IPR005667">
    <property type="entry name" value="Sulph_transpt2"/>
</dbReference>
<evidence type="ECO:0000313" key="15">
    <source>
        <dbReference type="EMBL" id="XBY64019.1"/>
    </source>
</evidence>
<comment type="subunit">
    <text evidence="2">The complex is composed of two ATP-binding proteins (CysA), two transmembrane proteins (CysT and CysW) and a solute-binding protein (CysP).</text>
</comment>
<feature type="transmembrane region" description="Helical" evidence="12">
    <location>
        <begin position="105"/>
        <end position="126"/>
    </location>
</feature>
<dbReference type="PROSITE" id="PS50928">
    <property type="entry name" value="ABC_TM1"/>
    <property type="match status" value="1"/>
</dbReference>
<evidence type="ECO:0000256" key="7">
    <source>
        <dbReference type="ARBA" id="ARBA00022989"/>
    </source>
</evidence>
<dbReference type="NCBIfam" id="TIGR00969">
    <property type="entry name" value="3a0106s02"/>
    <property type="match status" value="1"/>
</dbReference>
<sequence length="290" mass="31522">MSSATLTAATSANAARRGNLWGRRALIAGAWLVFGIFLLLPLYIVLSEALKQGFGTFFTAIFEPDALAALKLTVIAVAISVPLNLVFGVAAAWCVSKFEFRGKSILVTLIDLPFSVSPVIAGLIYVLLFGAQGYFGEWLSDRDIQIVFALPGIVLATVFVTVPFVARELIPLMQEQGTQEEEAARLLGANGWQMFWHVTLPNIKWGLIYGVVLCTARAMGEFGAVSVVSGHIRGVTNTLPLHVEILYNEYNHVAAFSVASLLLILALVILLLKQWSEARLSRLKSSADEE</sequence>
<evidence type="ECO:0000256" key="10">
    <source>
        <dbReference type="ARBA" id="ARBA00025323"/>
    </source>
</evidence>
<protein>
    <recommendedName>
        <fullName evidence="11">Sulfate transport system permease protein CysW</fullName>
    </recommendedName>
</protein>
<dbReference type="InterPro" id="IPR000515">
    <property type="entry name" value="MetI-like"/>
</dbReference>
<evidence type="ECO:0000256" key="5">
    <source>
        <dbReference type="ARBA" id="ARBA00022519"/>
    </source>
</evidence>
<dbReference type="PANTHER" id="PTHR30406:SF1">
    <property type="entry name" value="SULFATE TRANSPORT SYSTEM PERMEASE PROTEIN CYSW"/>
    <property type="match status" value="1"/>
</dbReference>
<dbReference type="GO" id="GO:0015419">
    <property type="term" value="F:ABC-type sulfate transporter activity"/>
    <property type="evidence" value="ECO:0007669"/>
    <property type="project" value="InterPro"/>
</dbReference>
<keyword evidence="3" id="KW-0813">Transport</keyword>
<comment type="subcellular location">
    <subcellularLocation>
        <location evidence="1">Cell inner membrane</location>
        <topology evidence="1">Multi-pass membrane protein</topology>
    </subcellularLocation>
</comment>
<evidence type="ECO:0000256" key="2">
    <source>
        <dbReference type="ARBA" id="ARBA00011779"/>
    </source>
</evidence>
<evidence type="ECO:0000256" key="11">
    <source>
        <dbReference type="ARBA" id="ARBA00067681"/>
    </source>
</evidence>
<name>A0AAU7Y2Q8_9PSED</name>
<dbReference type="EMBL" id="CP158373">
    <property type="protein sequence ID" value="XBY64019.1"/>
    <property type="molecule type" value="Genomic_DNA"/>
</dbReference>
<dbReference type="RefSeq" id="WP_021217927.1">
    <property type="nucleotide sequence ID" value="NZ_AP023081.1"/>
</dbReference>
<dbReference type="Proteomes" id="UP001064896">
    <property type="component" value="Chromosome"/>
</dbReference>
<evidence type="ECO:0000256" key="3">
    <source>
        <dbReference type="ARBA" id="ARBA00022448"/>
    </source>
</evidence>
<gene>
    <name evidence="15" type="primary">cysW</name>
    <name evidence="15" type="ORF">ABS648_29500</name>
    <name evidence="14" type="ORF">PSm6_18430</name>
</gene>
<keyword evidence="4" id="KW-1003">Cell membrane</keyword>
<feature type="transmembrane region" description="Helical" evidence="12">
    <location>
        <begin position="146"/>
        <end position="166"/>
    </location>
</feature>
<keyword evidence="5" id="KW-0997">Cell inner membrane</keyword>
<proteinExistence type="predicted"/>
<feature type="transmembrane region" description="Helical" evidence="12">
    <location>
        <begin position="252"/>
        <end position="272"/>
    </location>
</feature>
<dbReference type="GO" id="GO:0005886">
    <property type="term" value="C:plasma membrane"/>
    <property type="evidence" value="ECO:0007669"/>
    <property type="project" value="UniProtKB-SubCell"/>
</dbReference>
<keyword evidence="6 12" id="KW-0812">Transmembrane</keyword>
<dbReference type="SUPFAM" id="SSF161098">
    <property type="entry name" value="MetI-like"/>
    <property type="match status" value="1"/>
</dbReference>
<accession>A0AAU7Y2Q8</accession>
<dbReference type="CDD" id="cd06261">
    <property type="entry name" value="TM_PBP2"/>
    <property type="match status" value="1"/>
</dbReference>
<dbReference type="InterPro" id="IPR035906">
    <property type="entry name" value="MetI-like_sf"/>
</dbReference>
<evidence type="ECO:0000256" key="12">
    <source>
        <dbReference type="SAM" id="Phobius"/>
    </source>
</evidence>
<evidence type="ECO:0000259" key="13">
    <source>
        <dbReference type="PROSITE" id="PS50928"/>
    </source>
</evidence>
<evidence type="ECO:0000256" key="4">
    <source>
        <dbReference type="ARBA" id="ARBA00022475"/>
    </source>
</evidence>
<dbReference type="AlphaFoldDB" id="A0AAU7Y2Q8"/>
<keyword evidence="9 12" id="KW-0472">Membrane</keyword>
<feature type="transmembrane region" description="Helical" evidence="12">
    <location>
        <begin position="207"/>
        <end position="232"/>
    </location>
</feature>
<evidence type="ECO:0000256" key="6">
    <source>
        <dbReference type="ARBA" id="ARBA00022692"/>
    </source>
</evidence>
<dbReference type="FunFam" id="1.10.3720.10:FF:000015">
    <property type="entry name" value="Sulfate ABC transporter, permease CysW"/>
    <property type="match status" value="1"/>
</dbReference>
<reference evidence="14" key="1">
    <citation type="submission" date="2020-05" db="EMBL/GenBank/DDBJ databases">
        <title>Complete genome sequence of Pseudomonas sp. Sm006.</title>
        <authorList>
            <person name="Takeuchi K."/>
            <person name="Someya N."/>
        </authorList>
    </citation>
    <scope>NUCLEOTIDE SEQUENCE</scope>
    <source>
        <strain evidence="14">Sm006</strain>
    </source>
</reference>
<dbReference type="PANTHER" id="PTHR30406">
    <property type="entry name" value="SULFATE TRANSPORT SYSTEM PERMEASE PROTEIN"/>
    <property type="match status" value="1"/>
</dbReference>